<keyword evidence="2" id="KW-1185">Reference proteome</keyword>
<dbReference type="RefSeq" id="WP_144852794.1">
    <property type="nucleotide sequence ID" value="NZ_VMRJ01000007.1"/>
</dbReference>
<dbReference type="EMBL" id="VMRJ01000007">
    <property type="protein sequence ID" value="TVT37334.1"/>
    <property type="molecule type" value="Genomic_DNA"/>
</dbReference>
<organism evidence="1 2">
    <name type="scientific">Hymenobacter setariae</name>
    <dbReference type="NCBI Taxonomy" id="2594794"/>
    <lineage>
        <taxon>Bacteria</taxon>
        <taxon>Pseudomonadati</taxon>
        <taxon>Bacteroidota</taxon>
        <taxon>Cytophagia</taxon>
        <taxon>Cytophagales</taxon>
        <taxon>Hymenobacteraceae</taxon>
        <taxon>Hymenobacter</taxon>
    </lineage>
</organism>
<name>A0A558BLE8_9BACT</name>
<dbReference type="OrthoDB" id="976407at2"/>
<proteinExistence type="predicted"/>
<evidence type="ECO:0000313" key="2">
    <source>
        <dbReference type="Proteomes" id="UP000317624"/>
    </source>
</evidence>
<dbReference type="AlphaFoldDB" id="A0A558BLE8"/>
<gene>
    <name evidence="1" type="ORF">FNT36_23285</name>
</gene>
<evidence type="ECO:0000313" key="1">
    <source>
        <dbReference type="EMBL" id="TVT37334.1"/>
    </source>
</evidence>
<protein>
    <submittedName>
        <fullName evidence="1">Uncharacterized protein</fullName>
    </submittedName>
</protein>
<comment type="caution">
    <text evidence="1">The sequence shown here is derived from an EMBL/GenBank/DDBJ whole genome shotgun (WGS) entry which is preliminary data.</text>
</comment>
<accession>A0A558BLE8</accession>
<sequence length="402" mass="44147">MRLPFTLLGAASLLTVTAYGQSIDAQKVTFDYVRLPMIPVPAGSHSYQAEVVLRYEEAVKQQKADHLSAVAEAKIKAEKDKQEYKALSLKDKALNRLLLDERKPGAAVIPTADYTAQVYDAKTLAATYVNVSGFQRAAGPTADLRITVTTDGFTLGPIAPAEVKSNTQVKLAGVSTGDGVKHLYEVSYKSPISVKVSTKDGAVLLDELIEATNTYTVGKTEAFGNPDGLAKFWAANQNAFLRQLDENSMKANMKLVADYLDSKLGQRVITRNTSIIVVSDKKVNYDEYPQAYEKALMGYKGLGDPARIADAQKQINEAIALWNKALSESNPKDKKARIDEKVTAATLYNDAEANLWLNNFDEADRLLARLKLLDISRYNTMANELGAVVQDQRVRFNANKKS</sequence>
<reference evidence="1 2" key="1">
    <citation type="submission" date="2019-07" db="EMBL/GenBank/DDBJ databases">
        <title>Hymenobacter sp. straun FUR1 Genome sequencing and assembly.</title>
        <authorList>
            <person name="Chhetri G."/>
        </authorList>
    </citation>
    <scope>NUCLEOTIDE SEQUENCE [LARGE SCALE GENOMIC DNA]</scope>
    <source>
        <strain evidence="1 2">Fur1</strain>
    </source>
</reference>
<dbReference type="Proteomes" id="UP000317624">
    <property type="component" value="Unassembled WGS sequence"/>
</dbReference>